<comment type="caution">
    <text evidence="5">The sequence shown here is derived from an EMBL/GenBank/DDBJ whole genome shotgun (WGS) entry which is preliminary data.</text>
</comment>
<dbReference type="Gene3D" id="3.40.50.2300">
    <property type="match status" value="2"/>
</dbReference>
<dbReference type="PANTHER" id="PTHR30146:SF149">
    <property type="entry name" value="HTH-TYPE TRANSCRIPTIONAL REGULATOR EBGR"/>
    <property type="match status" value="1"/>
</dbReference>
<dbReference type="PROSITE" id="PS50932">
    <property type="entry name" value="HTH_LACI_2"/>
    <property type="match status" value="1"/>
</dbReference>
<name>A0ABV2JJL5_9STRE</name>
<dbReference type="PRINTS" id="PR00036">
    <property type="entry name" value="HTHLACI"/>
</dbReference>
<dbReference type="SUPFAM" id="SSF53822">
    <property type="entry name" value="Periplasmic binding protein-like I"/>
    <property type="match status" value="1"/>
</dbReference>
<dbReference type="CDD" id="cd01392">
    <property type="entry name" value="HTH_LacI"/>
    <property type="match status" value="1"/>
</dbReference>
<gene>
    <name evidence="5" type="ORF">ABID27_000733</name>
</gene>
<accession>A0ABV2JJL5</accession>
<dbReference type="Proteomes" id="UP001549055">
    <property type="component" value="Unassembled WGS sequence"/>
</dbReference>
<evidence type="ECO:0000256" key="3">
    <source>
        <dbReference type="ARBA" id="ARBA00023163"/>
    </source>
</evidence>
<feature type="domain" description="HTH lacI-type" evidence="4">
    <location>
        <begin position="2"/>
        <end position="58"/>
    </location>
</feature>
<organism evidence="5 6">
    <name type="scientific">Streptococcus gallinaceus</name>
    <dbReference type="NCBI Taxonomy" id="165758"/>
    <lineage>
        <taxon>Bacteria</taxon>
        <taxon>Bacillati</taxon>
        <taxon>Bacillota</taxon>
        <taxon>Bacilli</taxon>
        <taxon>Lactobacillales</taxon>
        <taxon>Streptococcaceae</taxon>
        <taxon>Streptococcus</taxon>
    </lineage>
</organism>
<evidence type="ECO:0000313" key="5">
    <source>
        <dbReference type="EMBL" id="MET3644111.1"/>
    </source>
</evidence>
<dbReference type="Gene3D" id="1.10.260.40">
    <property type="entry name" value="lambda repressor-like DNA-binding domains"/>
    <property type="match status" value="1"/>
</dbReference>
<dbReference type="InterPro" id="IPR046335">
    <property type="entry name" value="LacI/GalR-like_sensor"/>
</dbReference>
<evidence type="ECO:0000256" key="2">
    <source>
        <dbReference type="ARBA" id="ARBA00023125"/>
    </source>
</evidence>
<evidence type="ECO:0000259" key="4">
    <source>
        <dbReference type="PROSITE" id="PS50932"/>
    </source>
</evidence>
<dbReference type="RefSeq" id="WP_354280324.1">
    <property type="nucleotide sequence ID" value="NZ_JBEPMK010000002.1"/>
</dbReference>
<dbReference type="InterPro" id="IPR010982">
    <property type="entry name" value="Lambda_DNA-bd_dom_sf"/>
</dbReference>
<protein>
    <submittedName>
        <fullName evidence="5">LacI family transcriptional regulator</fullName>
    </submittedName>
</protein>
<dbReference type="PROSITE" id="PS00356">
    <property type="entry name" value="HTH_LACI_1"/>
    <property type="match status" value="1"/>
</dbReference>
<dbReference type="SMART" id="SM00354">
    <property type="entry name" value="HTH_LACI"/>
    <property type="match status" value="1"/>
</dbReference>
<dbReference type="PANTHER" id="PTHR30146">
    <property type="entry name" value="LACI-RELATED TRANSCRIPTIONAL REPRESSOR"/>
    <property type="match status" value="1"/>
</dbReference>
<keyword evidence="3" id="KW-0804">Transcription</keyword>
<evidence type="ECO:0000313" key="6">
    <source>
        <dbReference type="Proteomes" id="UP001549055"/>
    </source>
</evidence>
<keyword evidence="2" id="KW-0238">DNA-binding</keyword>
<keyword evidence="1" id="KW-0805">Transcription regulation</keyword>
<dbReference type="Pfam" id="PF00356">
    <property type="entry name" value="LacI"/>
    <property type="match status" value="1"/>
</dbReference>
<dbReference type="CDD" id="cd01544">
    <property type="entry name" value="PBP1_GalR"/>
    <property type="match status" value="1"/>
</dbReference>
<dbReference type="Pfam" id="PF13377">
    <property type="entry name" value="Peripla_BP_3"/>
    <property type="match status" value="1"/>
</dbReference>
<dbReference type="InterPro" id="IPR000843">
    <property type="entry name" value="HTH_LacI"/>
</dbReference>
<proteinExistence type="predicted"/>
<reference evidence="5 6" key="1">
    <citation type="submission" date="2024-06" db="EMBL/GenBank/DDBJ databases">
        <title>Genomic Encyclopedia of Type Strains, Phase IV (KMG-IV): sequencing the most valuable type-strain genomes for metagenomic binning, comparative biology and taxonomic classification.</title>
        <authorList>
            <person name="Goeker M."/>
        </authorList>
    </citation>
    <scope>NUCLEOTIDE SEQUENCE [LARGE SCALE GENOMIC DNA]</scope>
    <source>
        <strain evidence="5 6">DSM 15349</strain>
    </source>
</reference>
<sequence length="334" mass="37532">MATLKDIADQAGVSQATVSRVLNYDQGLSVTDETKRKIFEIAELLHYEQKSKKKKKKTMGALGICYWYSYEEELEDVFYLSLRKYIELCVKAEGYEAKFFQLTNLPTAEDNLSGIVTIGKFTEEQISYLKTVTPHICTIDNDAIDYDVDAVNANLYQGTLLAIEQLLRLGHTRLGMLGGARKTELENVSEPRYDGRQRYFERILRRIGMDTSEFPILMTSFTVDSAYTAMKSYLEATPASDLPTAFVAANDPIAIGAMKAIKEAGYRIPEDIAIIGMNDVHIAEYVSPSLTTVQIPIEQMCNEALRLLKSRIDGETEVGRQILLSTKLIVRESC</sequence>
<keyword evidence="6" id="KW-1185">Reference proteome</keyword>
<dbReference type="InterPro" id="IPR028082">
    <property type="entry name" value="Peripla_BP_I"/>
</dbReference>
<evidence type="ECO:0000256" key="1">
    <source>
        <dbReference type="ARBA" id="ARBA00023015"/>
    </source>
</evidence>
<dbReference type="SUPFAM" id="SSF47413">
    <property type="entry name" value="lambda repressor-like DNA-binding domains"/>
    <property type="match status" value="1"/>
</dbReference>
<dbReference type="EMBL" id="JBEPMK010000002">
    <property type="protein sequence ID" value="MET3644111.1"/>
    <property type="molecule type" value="Genomic_DNA"/>
</dbReference>